<sequence length="300" mass="33303">MVLPDEDVRPVKEGGAPRRVRRRDGTVIVFVLWALVLMTVMAGDFAGRHRQRADLASNGWRALQYREALLSVVDLVATAGWPLPGEVERPEEWVRLEPGGFSVWVTVSDEGERINLNTAGDEEIRQLVLTLTEDRERDDRERDDGERDDGERVSDAILDWRDADHLVRVNGAEESDYEDGDPFAVPANGPFKLLTELLLVKGVTADLFWGDPSSRLRAAYRPEEEAGVDDEEETAGSRLLPDSLSDGLTVLGGVARRVEVIIPGRGAGYWYALVFVDAASGSRKIEGLHQAFLQAREEAE</sequence>
<accession>A0A4V1ERE7</accession>
<dbReference type="Pfam" id="PF21687">
    <property type="entry name" value="T2SSK_1st"/>
    <property type="match status" value="1"/>
</dbReference>
<protein>
    <recommendedName>
        <fullName evidence="12">T2SS protein K first SAM-like domain-containing protein</fullName>
    </recommendedName>
</protein>
<dbReference type="OrthoDB" id="5398238at2"/>
<keyword evidence="4" id="KW-1003">Cell membrane</keyword>
<dbReference type="AlphaFoldDB" id="A0A4V1ERE7"/>
<reference evidence="13 14" key="2">
    <citation type="submission" date="2019-05" db="EMBL/GenBank/DDBJ databases">
        <authorList>
            <person name="Suflita J.M."/>
            <person name="Marks C.R."/>
        </authorList>
    </citation>
    <scope>NUCLEOTIDE SEQUENCE [LARGE SCALE GENOMIC DNA]</scope>
    <source>
        <strain evidence="13 14">ALDC</strain>
    </source>
</reference>
<keyword evidence="6 11" id="KW-0812">Transmembrane</keyword>
<dbReference type="GO" id="GO:0009306">
    <property type="term" value="P:protein secretion"/>
    <property type="evidence" value="ECO:0007669"/>
    <property type="project" value="InterPro"/>
</dbReference>
<dbReference type="Proteomes" id="UP000298602">
    <property type="component" value="Chromosome"/>
</dbReference>
<evidence type="ECO:0000259" key="12">
    <source>
        <dbReference type="Pfam" id="PF21687"/>
    </source>
</evidence>
<evidence type="ECO:0000256" key="8">
    <source>
        <dbReference type="ARBA" id="ARBA00022989"/>
    </source>
</evidence>
<dbReference type="InterPro" id="IPR038072">
    <property type="entry name" value="GspK_central_sf"/>
</dbReference>
<feature type="domain" description="T2SS protein K first SAM-like" evidence="12">
    <location>
        <begin position="147"/>
        <end position="207"/>
    </location>
</feature>
<dbReference type="Gene3D" id="1.10.40.60">
    <property type="entry name" value="EpsJ-like"/>
    <property type="match status" value="1"/>
</dbReference>
<evidence type="ECO:0000256" key="11">
    <source>
        <dbReference type="SAM" id="Phobius"/>
    </source>
</evidence>
<reference evidence="13 14" key="1">
    <citation type="submission" date="2019-05" db="EMBL/GenBank/DDBJ databases">
        <title>The Complete Genome Sequence of the n-alkane-degrading Desulfoglaeba alkanexedens ALDC reveals multiple alkylsuccinate synthase gene clusters.</title>
        <authorList>
            <person name="Callaghan A.V."/>
            <person name="Davidova I.A."/>
            <person name="Duncan K.E."/>
            <person name="Morris B."/>
            <person name="McInerney M.J."/>
        </authorList>
    </citation>
    <scope>NUCLEOTIDE SEQUENCE [LARGE SCALE GENOMIC DNA]</scope>
    <source>
        <strain evidence="13 14">ALDC</strain>
    </source>
</reference>
<dbReference type="KEGG" id="dax:FDQ92_03810"/>
<dbReference type="InterPro" id="IPR005628">
    <property type="entry name" value="GspK"/>
</dbReference>
<evidence type="ECO:0000256" key="4">
    <source>
        <dbReference type="ARBA" id="ARBA00022475"/>
    </source>
</evidence>
<evidence type="ECO:0000256" key="1">
    <source>
        <dbReference type="ARBA" id="ARBA00004533"/>
    </source>
</evidence>
<evidence type="ECO:0000256" key="3">
    <source>
        <dbReference type="ARBA" id="ARBA00022448"/>
    </source>
</evidence>
<evidence type="ECO:0000313" key="14">
    <source>
        <dbReference type="Proteomes" id="UP000298602"/>
    </source>
</evidence>
<dbReference type="PANTHER" id="PTHR38831">
    <property type="entry name" value="TYPE II SECRETION SYSTEM PROTEIN K"/>
    <property type="match status" value="1"/>
</dbReference>
<keyword evidence="9 11" id="KW-0472">Membrane</keyword>
<keyword evidence="3" id="KW-0813">Transport</keyword>
<keyword evidence="7" id="KW-0653">Protein transport</keyword>
<gene>
    <name evidence="13" type="ORF">FDQ92_03810</name>
</gene>
<proteinExistence type="inferred from homology"/>
<keyword evidence="8 11" id="KW-1133">Transmembrane helix</keyword>
<dbReference type="PANTHER" id="PTHR38831:SF2">
    <property type="entry name" value="TYPE II SECRETION SYSTEM PROTEIN K"/>
    <property type="match status" value="1"/>
</dbReference>
<comment type="subcellular location">
    <subcellularLocation>
        <location evidence="1">Cell inner membrane</location>
    </subcellularLocation>
</comment>
<evidence type="ECO:0000256" key="2">
    <source>
        <dbReference type="ARBA" id="ARBA00007246"/>
    </source>
</evidence>
<comment type="similarity">
    <text evidence="2">Belongs to the GSP K family.</text>
</comment>
<feature type="transmembrane region" description="Helical" evidence="11">
    <location>
        <begin position="27"/>
        <end position="47"/>
    </location>
</feature>
<evidence type="ECO:0000313" key="13">
    <source>
        <dbReference type="EMBL" id="QCQ21381.1"/>
    </source>
</evidence>
<dbReference type="GO" id="GO:0005886">
    <property type="term" value="C:plasma membrane"/>
    <property type="evidence" value="ECO:0007669"/>
    <property type="project" value="UniProtKB-SubCell"/>
</dbReference>
<feature type="region of interest" description="Disordered" evidence="10">
    <location>
        <begin position="135"/>
        <end position="154"/>
    </location>
</feature>
<keyword evidence="5" id="KW-0997">Cell inner membrane</keyword>
<dbReference type="EMBL" id="CP040098">
    <property type="protein sequence ID" value="QCQ21381.1"/>
    <property type="molecule type" value="Genomic_DNA"/>
</dbReference>
<name>A0A4V1ERE7_9BACT</name>
<evidence type="ECO:0000256" key="6">
    <source>
        <dbReference type="ARBA" id="ARBA00022692"/>
    </source>
</evidence>
<evidence type="ECO:0000256" key="9">
    <source>
        <dbReference type="ARBA" id="ARBA00023136"/>
    </source>
</evidence>
<dbReference type="SUPFAM" id="SSF158544">
    <property type="entry name" value="GspK insert domain-like"/>
    <property type="match status" value="1"/>
</dbReference>
<evidence type="ECO:0000256" key="7">
    <source>
        <dbReference type="ARBA" id="ARBA00022927"/>
    </source>
</evidence>
<keyword evidence="14" id="KW-1185">Reference proteome</keyword>
<evidence type="ECO:0000256" key="10">
    <source>
        <dbReference type="SAM" id="MobiDB-lite"/>
    </source>
</evidence>
<organism evidence="13 14">
    <name type="scientific">Desulfoglaeba alkanexedens ALDC</name>
    <dbReference type="NCBI Taxonomy" id="980445"/>
    <lineage>
        <taxon>Bacteria</taxon>
        <taxon>Pseudomonadati</taxon>
        <taxon>Thermodesulfobacteriota</taxon>
        <taxon>Syntrophobacteria</taxon>
        <taxon>Syntrophobacterales</taxon>
        <taxon>Syntrophobacteraceae</taxon>
        <taxon>Desulfoglaeba</taxon>
    </lineage>
</organism>
<evidence type="ECO:0000256" key="5">
    <source>
        <dbReference type="ARBA" id="ARBA00022519"/>
    </source>
</evidence>
<dbReference type="InterPro" id="IPR049031">
    <property type="entry name" value="T2SSK_SAM-like_1st"/>
</dbReference>